<dbReference type="Proteomes" id="UP001595998">
    <property type="component" value="Unassembled WGS sequence"/>
</dbReference>
<gene>
    <name evidence="3" type="ORF">ACFOZ9_12495</name>
</gene>
<protein>
    <submittedName>
        <fullName evidence="3">Response regulator</fullName>
    </submittedName>
</protein>
<reference evidence="4" key="1">
    <citation type="journal article" date="2019" name="Int. J. Syst. Evol. Microbiol.">
        <title>The Global Catalogue of Microorganisms (GCM) 10K type strain sequencing project: providing services to taxonomists for standard genome sequencing and annotation.</title>
        <authorList>
            <consortium name="The Broad Institute Genomics Platform"/>
            <consortium name="The Broad Institute Genome Sequencing Center for Infectious Disease"/>
            <person name="Wu L."/>
            <person name="Ma J."/>
        </authorList>
    </citation>
    <scope>NUCLEOTIDE SEQUENCE [LARGE SCALE GENOMIC DNA]</scope>
    <source>
        <strain evidence="4">CCUG 56029</strain>
    </source>
</reference>
<evidence type="ECO:0000313" key="4">
    <source>
        <dbReference type="Proteomes" id="UP001595998"/>
    </source>
</evidence>
<evidence type="ECO:0000313" key="3">
    <source>
        <dbReference type="EMBL" id="MFC4427029.1"/>
    </source>
</evidence>
<dbReference type="PANTHER" id="PTHR44520:SF2">
    <property type="entry name" value="RESPONSE REGULATOR RCP1"/>
    <property type="match status" value="1"/>
</dbReference>
<dbReference type="Pfam" id="PF00072">
    <property type="entry name" value="Response_reg"/>
    <property type="match status" value="1"/>
</dbReference>
<dbReference type="InterPro" id="IPR011006">
    <property type="entry name" value="CheY-like_superfamily"/>
</dbReference>
<dbReference type="PROSITE" id="PS50110">
    <property type="entry name" value="RESPONSE_REGULATORY"/>
    <property type="match status" value="1"/>
</dbReference>
<dbReference type="CDD" id="cd17557">
    <property type="entry name" value="REC_Rcp-like"/>
    <property type="match status" value="1"/>
</dbReference>
<accession>A0ABV8XN55</accession>
<dbReference type="InterPro" id="IPR001789">
    <property type="entry name" value="Sig_transdc_resp-reg_receiver"/>
</dbReference>
<dbReference type="EMBL" id="JBHSEH010000016">
    <property type="protein sequence ID" value="MFC4427029.1"/>
    <property type="molecule type" value="Genomic_DNA"/>
</dbReference>
<evidence type="ECO:0000256" key="1">
    <source>
        <dbReference type="PROSITE-ProRule" id="PRU00169"/>
    </source>
</evidence>
<dbReference type="SMART" id="SM00448">
    <property type="entry name" value="REC"/>
    <property type="match status" value="1"/>
</dbReference>
<proteinExistence type="predicted"/>
<evidence type="ECO:0000259" key="2">
    <source>
        <dbReference type="PROSITE" id="PS50110"/>
    </source>
</evidence>
<feature type="modified residue" description="4-aspartylphosphate" evidence="1">
    <location>
        <position position="59"/>
    </location>
</feature>
<keyword evidence="1" id="KW-0597">Phosphoprotein</keyword>
<dbReference type="RefSeq" id="WP_380040111.1">
    <property type="nucleotide sequence ID" value="NZ_JBHSEH010000016.1"/>
</dbReference>
<keyword evidence="4" id="KW-1185">Reference proteome</keyword>
<feature type="domain" description="Response regulatory" evidence="2">
    <location>
        <begin position="6"/>
        <end position="126"/>
    </location>
</feature>
<dbReference type="PANTHER" id="PTHR44520">
    <property type="entry name" value="RESPONSE REGULATOR RCP1-RELATED"/>
    <property type="match status" value="1"/>
</dbReference>
<dbReference type="SUPFAM" id="SSF52172">
    <property type="entry name" value="CheY-like"/>
    <property type="match status" value="1"/>
</dbReference>
<dbReference type="Gene3D" id="3.40.50.2300">
    <property type="match status" value="1"/>
</dbReference>
<sequence>MPIPCHYLLVDDNAADLLLAEEAFGQLAPDCTLTCLSSGEEALQLLRTETFQPDVVLLDINMPVMSGFQVLEAMKADSKLRKIPVVMLSTSSASGDITEAYSLHASSYLVKSSGFSAFLEQIDVFLRYWRGVQVTGAH</sequence>
<dbReference type="InterPro" id="IPR052893">
    <property type="entry name" value="TCS_response_regulator"/>
</dbReference>
<organism evidence="3 4">
    <name type="scientific">Deinococcus navajonensis</name>
    <dbReference type="NCBI Taxonomy" id="309884"/>
    <lineage>
        <taxon>Bacteria</taxon>
        <taxon>Thermotogati</taxon>
        <taxon>Deinococcota</taxon>
        <taxon>Deinococci</taxon>
        <taxon>Deinococcales</taxon>
        <taxon>Deinococcaceae</taxon>
        <taxon>Deinococcus</taxon>
    </lineage>
</organism>
<name>A0ABV8XN55_9DEIO</name>
<comment type="caution">
    <text evidence="3">The sequence shown here is derived from an EMBL/GenBank/DDBJ whole genome shotgun (WGS) entry which is preliminary data.</text>
</comment>